<dbReference type="PRINTS" id="PR00111">
    <property type="entry name" value="ABHYDROLASE"/>
</dbReference>
<protein>
    <submittedName>
        <fullName evidence="3">2-hydroxymuconate semialdehyde hydrolase</fullName>
    </submittedName>
</protein>
<feature type="domain" description="AB hydrolase-1" evidence="2">
    <location>
        <begin position="213"/>
        <end position="470"/>
    </location>
</feature>
<comment type="caution">
    <text evidence="3">The sequence shown here is derived from an EMBL/GenBank/DDBJ whole genome shotgun (WGS) entry which is preliminary data.</text>
</comment>
<organism evidence="3 4">
    <name type="scientific">Carex littledalei</name>
    <dbReference type="NCBI Taxonomy" id="544730"/>
    <lineage>
        <taxon>Eukaryota</taxon>
        <taxon>Viridiplantae</taxon>
        <taxon>Streptophyta</taxon>
        <taxon>Embryophyta</taxon>
        <taxon>Tracheophyta</taxon>
        <taxon>Spermatophyta</taxon>
        <taxon>Magnoliopsida</taxon>
        <taxon>Liliopsida</taxon>
        <taxon>Poales</taxon>
        <taxon>Cyperaceae</taxon>
        <taxon>Cyperoideae</taxon>
        <taxon>Cariceae</taxon>
        <taxon>Carex</taxon>
        <taxon>Carex subgen. Euthyceras</taxon>
    </lineage>
</organism>
<evidence type="ECO:0000256" key="1">
    <source>
        <dbReference type="SAM" id="Phobius"/>
    </source>
</evidence>
<dbReference type="Proteomes" id="UP000623129">
    <property type="component" value="Unassembled WGS sequence"/>
</dbReference>
<name>A0A833QMH4_9POAL</name>
<dbReference type="GO" id="GO:0016787">
    <property type="term" value="F:hydrolase activity"/>
    <property type="evidence" value="ECO:0007669"/>
    <property type="project" value="UniProtKB-KW"/>
</dbReference>
<evidence type="ECO:0000259" key="2">
    <source>
        <dbReference type="Pfam" id="PF00561"/>
    </source>
</evidence>
<accession>A0A833QMH4</accession>
<evidence type="ECO:0000313" key="4">
    <source>
        <dbReference type="Proteomes" id="UP000623129"/>
    </source>
</evidence>
<gene>
    <name evidence="3" type="ORF">FCM35_KLT14542</name>
</gene>
<reference evidence="3" key="1">
    <citation type="submission" date="2020-01" db="EMBL/GenBank/DDBJ databases">
        <title>Genome sequence of Kobresia littledalei, the first chromosome-level genome in the family Cyperaceae.</title>
        <authorList>
            <person name="Qu G."/>
        </authorList>
    </citation>
    <scope>NUCLEOTIDE SEQUENCE</scope>
    <source>
        <strain evidence="3">C.B.Clarke</strain>
        <tissue evidence="3">Leaf</tissue>
    </source>
</reference>
<dbReference type="InterPro" id="IPR029058">
    <property type="entry name" value="AB_hydrolase_fold"/>
</dbReference>
<keyword evidence="1" id="KW-0812">Transmembrane</keyword>
<keyword evidence="4" id="KW-1185">Reference proteome</keyword>
<feature type="transmembrane region" description="Helical" evidence="1">
    <location>
        <begin position="27"/>
        <end position="49"/>
    </location>
</feature>
<keyword evidence="1" id="KW-1133">Transmembrane helix</keyword>
<dbReference type="OrthoDB" id="284184at2759"/>
<dbReference type="AlphaFoldDB" id="A0A833QMH4"/>
<dbReference type="Gene3D" id="3.40.50.1820">
    <property type="entry name" value="alpha/beta hydrolase"/>
    <property type="match status" value="1"/>
</dbReference>
<dbReference type="InterPro" id="IPR000073">
    <property type="entry name" value="AB_hydrolase_1"/>
</dbReference>
<dbReference type="SUPFAM" id="SSF53474">
    <property type="entry name" value="alpha/beta-Hydrolases"/>
    <property type="match status" value="1"/>
</dbReference>
<dbReference type="Pfam" id="PF00561">
    <property type="entry name" value="Abhydrolase_1"/>
    <property type="match status" value="1"/>
</dbReference>
<proteinExistence type="predicted"/>
<keyword evidence="1" id="KW-0472">Membrane</keyword>
<dbReference type="EMBL" id="SWLB01000027">
    <property type="protein sequence ID" value="KAF3321289.1"/>
    <property type="molecule type" value="Genomic_DNA"/>
</dbReference>
<dbReference type="PANTHER" id="PTHR43689">
    <property type="entry name" value="HYDROLASE"/>
    <property type="match status" value="1"/>
</dbReference>
<dbReference type="PANTHER" id="PTHR43689:SF9">
    <property type="entry name" value="LYSOPHOSPHOLIPASE BODYGUARD 3-RELATED"/>
    <property type="match status" value="1"/>
</dbReference>
<keyword evidence="3" id="KW-0378">Hydrolase</keyword>
<evidence type="ECO:0000313" key="3">
    <source>
        <dbReference type="EMBL" id="KAF3321289.1"/>
    </source>
</evidence>
<sequence>MRKAMRGSSISVRRAMAAFGSALNDVISLIVFSFLDLLDILFCFLYKILDYLMEAEWRPCYCSSSPKDMITSIGKILVSESGGSKVVTLSSTKLQLEDISDTLYSRPCLLSDVSRLTVYQLCRLKNISSSDASTVISSRGGVVVSSTSGNPTTTFTVNSAIIQMLRGKIGSPKSHPVPRWSDCHCANCNPISQDTLFVKAQGPQDGKMVEEDVLFIHGFISSSTFWTETVFQYFSSDAKSRYRMFAVDLLGFGRSPKPADSLYTLREHLEMIERSVLEPYKVKSFHIVAHSLGSLIALALAVKYPGAVKSLTLIAPPYFPVPKGEQQATQYVLRKVAPRRIWPLIGFGASMLCWYEHLSRTVSILLAKNHRFWEIAFRLITFNRVRTYLMDGFFGHHHIGAFHTLHNVICGSAGKVETYLDVVRDHLNCSVTVYHGRNDELLPIHCSYAIKSRVPRAQVKIIDSKDHVTIVVGRQKAFARELEQIWKNAKS</sequence>